<feature type="region of interest" description="Disordered" evidence="1">
    <location>
        <begin position="20"/>
        <end position="40"/>
    </location>
</feature>
<evidence type="ECO:0000256" key="1">
    <source>
        <dbReference type="SAM" id="MobiDB-lite"/>
    </source>
</evidence>
<name>A0A151AAZ4_9EURY</name>
<gene>
    <name evidence="3" type="ORF">HAPAU_30960</name>
</gene>
<dbReference type="AlphaFoldDB" id="A0A151AAZ4"/>
<organism evidence="3 4">
    <name type="scientific">Halalkalicoccus paucihalophilus</name>
    <dbReference type="NCBI Taxonomy" id="1008153"/>
    <lineage>
        <taxon>Archaea</taxon>
        <taxon>Methanobacteriati</taxon>
        <taxon>Methanobacteriota</taxon>
        <taxon>Stenosarchaea group</taxon>
        <taxon>Halobacteria</taxon>
        <taxon>Halobacteriales</taxon>
        <taxon>Halococcaceae</taxon>
        <taxon>Halalkalicoccus</taxon>
    </lineage>
</organism>
<proteinExistence type="predicted"/>
<dbReference type="InterPro" id="IPR014757">
    <property type="entry name" value="Tscrpt_reg_IclR_C"/>
</dbReference>
<dbReference type="InterPro" id="IPR029016">
    <property type="entry name" value="GAF-like_dom_sf"/>
</dbReference>
<dbReference type="Gene3D" id="3.30.450.40">
    <property type="match status" value="1"/>
</dbReference>
<sequence length="172" mass="18602">MTTEDLYAVVRQANEIIRERGCESPEPKPKEGSGVTDDSLPAEHLSPLATLVDEVLAGVGYEVAAATDAIDDVVPGYGGLFELGQQALARYNIVTVAIKELEKLAERTQEMTSLLIGEHGYGIFVCSLNGDTGGRTFSRIGQRVPLHATGSGKQFSHISRRSRFILLLIDMV</sequence>
<protein>
    <recommendedName>
        <fullName evidence="2">IclR-ED domain-containing protein</fullName>
    </recommendedName>
</protein>
<dbReference type="PATRIC" id="fig|1008153.3.peg.3222"/>
<feature type="domain" description="IclR-ED" evidence="2">
    <location>
        <begin position="79"/>
        <end position="172"/>
    </location>
</feature>
<dbReference type="SUPFAM" id="SSF55781">
    <property type="entry name" value="GAF domain-like"/>
    <property type="match status" value="1"/>
</dbReference>
<dbReference type="Proteomes" id="UP000075321">
    <property type="component" value="Unassembled WGS sequence"/>
</dbReference>
<comment type="caution">
    <text evidence="3">The sequence shown here is derived from an EMBL/GenBank/DDBJ whole genome shotgun (WGS) entry which is preliminary data.</text>
</comment>
<evidence type="ECO:0000259" key="2">
    <source>
        <dbReference type="PROSITE" id="PS51078"/>
    </source>
</evidence>
<accession>A0A151AAZ4</accession>
<dbReference type="EMBL" id="LTAZ01000012">
    <property type="protein sequence ID" value="KYH24720.1"/>
    <property type="molecule type" value="Genomic_DNA"/>
</dbReference>
<dbReference type="Pfam" id="PF01614">
    <property type="entry name" value="IclR_C"/>
    <property type="match status" value="1"/>
</dbReference>
<evidence type="ECO:0000313" key="4">
    <source>
        <dbReference type="Proteomes" id="UP000075321"/>
    </source>
</evidence>
<keyword evidence="4" id="KW-1185">Reference proteome</keyword>
<reference evidence="3 4" key="1">
    <citation type="submission" date="2016-02" db="EMBL/GenBank/DDBJ databases">
        <title>Genome sequence of Halalkalicoccus paucihalophilus DSM 24557.</title>
        <authorList>
            <person name="Poehlein A."/>
            <person name="Daniel R."/>
        </authorList>
    </citation>
    <scope>NUCLEOTIDE SEQUENCE [LARGE SCALE GENOMIC DNA]</scope>
    <source>
        <strain evidence="3 4">DSM 24557</strain>
    </source>
</reference>
<evidence type="ECO:0000313" key="3">
    <source>
        <dbReference type="EMBL" id="KYH24720.1"/>
    </source>
</evidence>
<dbReference type="PROSITE" id="PS51078">
    <property type="entry name" value="ICLR_ED"/>
    <property type="match status" value="1"/>
</dbReference>
<feature type="compositionally biased region" description="Basic and acidic residues" evidence="1">
    <location>
        <begin position="20"/>
        <end position="31"/>
    </location>
</feature>